<gene>
    <name evidence="2" type="ORF">ENU72_00185</name>
</gene>
<evidence type="ECO:0000313" key="2">
    <source>
        <dbReference type="EMBL" id="HGK53429.1"/>
    </source>
</evidence>
<dbReference type="PROSITE" id="PS51257">
    <property type="entry name" value="PROKAR_LIPOPROTEIN"/>
    <property type="match status" value="1"/>
</dbReference>
<dbReference type="Gene3D" id="3.20.20.70">
    <property type="entry name" value="Aldolase class I"/>
    <property type="match status" value="1"/>
</dbReference>
<dbReference type="PRINTS" id="PR01545">
    <property type="entry name" value="THEMAYE10DUF"/>
</dbReference>
<name>A0A7V4E2H8_UNCW3</name>
<dbReference type="SUPFAM" id="SSF51445">
    <property type="entry name" value="(Trans)glycosidases"/>
    <property type="match status" value="1"/>
</dbReference>
<sequence length="278" mass="32447">MNAKILMRFAKLMIFVLTVLIVSCSKNALDVPISNKDSNLTLSVGDDYYIQYTGDINLNRTEKVYDLDLFEAPKWVVDSLKKKGKIVIAYINVGAYENWRPDAKDFPPEILGNEYKGWPGERWIDIRQIDKIAPIIRRRFDLAVEKGFDGIHPDNIDAFENETGFNITYEDQLRYNLWLSQEAHKRNLIIAQKNVPSMAKDLYKYYDFAILENCFIEGWCNTFALYYINNSKPVFAIEYFENNPNIESVCRYSKLSKIYFIFKSLDLDYKTATCTAFK</sequence>
<dbReference type="InterPro" id="IPR016062">
    <property type="entry name" value="TM1410-rel"/>
</dbReference>
<protein>
    <submittedName>
        <fullName evidence="2">Endo alpha-1,4 polygalactosaminidase</fullName>
    </submittedName>
</protein>
<proteinExistence type="predicted"/>
<dbReference type="PANTHER" id="PTHR35273">
    <property type="entry name" value="ALPHA-1,4 POLYGALACTOSAMINIDASE, PUTATIVE (AFU_ORTHOLOGUE AFUA_3G07890)-RELATED"/>
    <property type="match status" value="1"/>
</dbReference>
<dbReference type="EMBL" id="DTDP01000007">
    <property type="protein sequence ID" value="HGK53429.1"/>
    <property type="molecule type" value="Genomic_DNA"/>
</dbReference>
<dbReference type="Pfam" id="PF03537">
    <property type="entry name" value="Glyco_hydro_114"/>
    <property type="match status" value="1"/>
</dbReference>
<accession>A0A7V4E2H8</accession>
<dbReference type="PANTHER" id="PTHR35273:SF2">
    <property type="entry name" value="ALPHA-GALACTOSIDASE"/>
    <property type="match status" value="1"/>
</dbReference>
<dbReference type="InterPro" id="IPR017853">
    <property type="entry name" value="GH"/>
</dbReference>
<comment type="caution">
    <text evidence="2">The sequence shown here is derived from an EMBL/GenBank/DDBJ whole genome shotgun (WGS) entry which is preliminary data.</text>
</comment>
<evidence type="ECO:0000259" key="1">
    <source>
        <dbReference type="Pfam" id="PF03537"/>
    </source>
</evidence>
<feature type="domain" description="Glycoside-hydrolase family GH114 TIM-barrel" evidence="1">
    <location>
        <begin position="49"/>
        <end position="268"/>
    </location>
</feature>
<organism evidence="2">
    <name type="scientific">candidate division WOR-3 bacterium</name>
    <dbReference type="NCBI Taxonomy" id="2052148"/>
    <lineage>
        <taxon>Bacteria</taxon>
        <taxon>Bacteria division WOR-3</taxon>
    </lineage>
</organism>
<dbReference type="InterPro" id="IPR004352">
    <property type="entry name" value="GH114_TIM-barrel"/>
</dbReference>
<reference evidence="2" key="1">
    <citation type="journal article" date="2020" name="mSystems">
        <title>Genome- and Community-Level Interaction Insights into Carbon Utilization and Element Cycling Functions of Hydrothermarchaeota in Hydrothermal Sediment.</title>
        <authorList>
            <person name="Zhou Z."/>
            <person name="Liu Y."/>
            <person name="Xu W."/>
            <person name="Pan J."/>
            <person name="Luo Z.H."/>
            <person name="Li M."/>
        </authorList>
    </citation>
    <scope>NUCLEOTIDE SEQUENCE [LARGE SCALE GENOMIC DNA]</scope>
    <source>
        <strain evidence="2">SpSt-695</strain>
    </source>
</reference>
<dbReference type="AlphaFoldDB" id="A0A7V4E2H8"/>
<dbReference type="InterPro" id="IPR013785">
    <property type="entry name" value="Aldolase_TIM"/>
</dbReference>